<evidence type="ECO:0000256" key="1">
    <source>
        <dbReference type="SAM" id="Phobius"/>
    </source>
</evidence>
<gene>
    <name evidence="2" type="ORF">VFSR5_1547</name>
</gene>
<dbReference type="Proteomes" id="UP000004521">
    <property type="component" value="Chromosome I"/>
</dbReference>
<protein>
    <submittedName>
        <fullName evidence="2">Phage protein</fullName>
    </submittedName>
</protein>
<keyword evidence="1" id="KW-0472">Membrane</keyword>
<proteinExistence type="predicted"/>
<feature type="transmembrane region" description="Helical" evidence="1">
    <location>
        <begin position="138"/>
        <end position="156"/>
    </location>
</feature>
<dbReference type="RefSeq" id="WP_005419608.1">
    <property type="nucleotide sequence ID" value="NZ_CM001400.1"/>
</dbReference>
<organism evidence="2 3">
    <name type="scientific">Aliivibrio fischeri SR5</name>
    <dbReference type="NCBI Taxonomy" id="1088719"/>
    <lineage>
        <taxon>Bacteria</taxon>
        <taxon>Pseudomonadati</taxon>
        <taxon>Pseudomonadota</taxon>
        <taxon>Gammaproteobacteria</taxon>
        <taxon>Vibrionales</taxon>
        <taxon>Vibrionaceae</taxon>
        <taxon>Aliivibrio</taxon>
    </lineage>
</organism>
<comment type="caution">
    <text evidence="2">The sequence shown here is derived from an EMBL/GenBank/DDBJ whole genome shotgun (WGS) entry which is preliminary data.</text>
</comment>
<keyword evidence="1" id="KW-1133">Transmembrane helix</keyword>
<keyword evidence="1" id="KW-0812">Transmembrane</keyword>
<name>A0AAV3ESG8_ALIFS</name>
<feature type="transmembrane region" description="Helical" evidence="1">
    <location>
        <begin position="162"/>
        <end position="185"/>
    </location>
</feature>
<feature type="transmembrane region" description="Helical" evidence="1">
    <location>
        <begin position="55"/>
        <end position="73"/>
    </location>
</feature>
<reference evidence="2 3" key="1">
    <citation type="journal article" date="2012" name="J. Bacteriol.">
        <title>Draft Genome Sequence of Vibrio fischeri SR5, a Strain Isolated from the Light Organ of the Mediterranean Squid Sepiola robusta.</title>
        <authorList>
            <person name="Gyllborg M.C."/>
            <person name="Sahl J.W."/>
            <person name="Cronin D.C.III."/>
            <person name="Rasko D.A."/>
            <person name="Mandel M.J."/>
        </authorList>
    </citation>
    <scope>NUCLEOTIDE SEQUENCE [LARGE SCALE GENOMIC DNA]</scope>
    <source>
        <strain evidence="2 3">SR5</strain>
    </source>
</reference>
<evidence type="ECO:0000313" key="2">
    <source>
        <dbReference type="EMBL" id="EHN69911.1"/>
    </source>
</evidence>
<accession>A0AAV3ESG8</accession>
<sequence>MLRQEPSKTYKFFKSIPVFGGFFAISNAYASKGDSYGNVRVAPLNEWWKRIFRKAYYVLVFTSILAIISQYIGRPFCSWEWEPADTILGAYPSILGFGIGVYALMFIMPSDFLEFLLKKKESGKSAVGPEIVPVDMGFPLLSYVLVMFIAVLNKVFPELYYFRFFSLWGLFYGLAMTIELIYFLYLSSRMIQTIRSEKNASKPKKFYY</sequence>
<dbReference type="EMBL" id="AHIH01000005">
    <property type="protein sequence ID" value="EHN69911.1"/>
    <property type="molecule type" value="Genomic_DNA"/>
</dbReference>
<feature type="transmembrane region" description="Helical" evidence="1">
    <location>
        <begin position="93"/>
        <end position="117"/>
    </location>
</feature>
<evidence type="ECO:0000313" key="3">
    <source>
        <dbReference type="Proteomes" id="UP000004521"/>
    </source>
</evidence>
<dbReference type="AlphaFoldDB" id="A0AAV3ESG8"/>